<feature type="transmembrane region" description="Helical" evidence="1">
    <location>
        <begin position="281"/>
        <end position="302"/>
    </location>
</feature>
<dbReference type="PANTHER" id="PTHR34391">
    <property type="entry name" value="UPF0658 GOLGI APPARATUS MEMBRANE PROTEIN C1952.10C-RELATED"/>
    <property type="match status" value="1"/>
</dbReference>
<feature type="transmembrane region" description="Helical" evidence="1">
    <location>
        <begin position="183"/>
        <end position="202"/>
    </location>
</feature>
<protein>
    <submittedName>
        <fullName evidence="2">Uncharacterized protein</fullName>
    </submittedName>
</protein>
<feature type="transmembrane region" description="Helical" evidence="1">
    <location>
        <begin position="214"/>
        <end position="235"/>
    </location>
</feature>
<dbReference type="Proteomes" id="UP000053095">
    <property type="component" value="Unassembled WGS sequence"/>
</dbReference>
<dbReference type="AlphaFoldDB" id="A0A6V8H7G9"/>
<sequence length="345" mass="39560">MYWPTSRNERWFCWTVFVQAVAVLVLEIYIFSQWESWIRPNGSQVAVSYLVPINLSLIMFAVVYESLLSLKLMHDKSNILLVAICVSKACIFAYSIMQYSSMHESTVTIPTNRDMFNQPLVDLSRDLWKELRPAEMMVPIIVGASTVIVCPIAYQLHKEYSWAIYQCVHGDPKTLFRYRGYEVYLVLITFDIYFLVGFIIQYNLVDVHFVEPEFSLTMALIPAVVMITVLSVHFIRHENRIGTVIILISYVGVLAYIISRIIVLCGHGLLANTPGKDMMLLFAFVALIFTFLATACAVYCLLNFERGLKSVFERKSQIPPQSFAFQEISTRYNSARESSKISLEI</sequence>
<dbReference type="EMBL" id="DF933818">
    <property type="protein sequence ID" value="GAM37129.1"/>
    <property type="molecule type" value="Genomic_DNA"/>
</dbReference>
<evidence type="ECO:0000256" key="1">
    <source>
        <dbReference type="SAM" id="Phobius"/>
    </source>
</evidence>
<organism evidence="2 3">
    <name type="scientific">Talaromyces pinophilus</name>
    <name type="common">Penicillium pinophilum</name>
    <dbReference type="NCBI Taxonomy" id="128442"/>
    <lineage>
        <taxon>Eukaryota</taxon>
        <taxon>Fungi</taxon>
        <taxon>Dikarya</taxon>
        <taxon>Ascomycota</taxon>
        <taxon>Pezizomycotina</taxon>
        <taxon>Eurotiomycetes</taxon>
        <taxon>Eurotiomycetidae</taxon>
        <taxon>Eurotiales</taxon>
        <taxon>Trichocomaceae</taxon>
        <taxon>Talaromyces</taxon>
        <taxon>Talaromyces sect. Talaromyces</taxon>
    </lineage>
</organism>
<feature type="transmembrane region" description="Helical" evidence="1">
    <location>
        <begin position="46"/>
        <end position="67"/>
    </location>
</feature>
<keyword evidence="1" id="KW-1133">Transmembrane helix</keyword>
<dbReference type="GO" id="GO:0005794">
    <property type="term" value="C:Golgi apparatus"/>
    <property type="evidence" value="ECO:0007669"/>
    <property type="project" value="TreeGrafter"/>
</dbReference>
<comment type="caution">
    <text evidence="2">The sequence shown here is derived from an EMBL/GenBank/DDBJ whole genome shotgun (WGS) entry which is preliminary data.</text>
</comment>
<proteinExistence type="predicted"/>
<accession>A0A6V8H7G9</accession>
<keyword evidence="1" id="KW-0812">Transmembrane</keyword>
<feature type="transmembrane region" description="Helical" evidence="1">
    <location>
        <begin position="79"/>
        <end position="97"/>
    </location>
</feature>
<keyword evidence="1" id="KW-0472">Membrane</keyword>
<reference evidence="3" key="1">
    <citation type="journal article" date="2015" name="Genome Announc.">
        <title>Draft genome sequence of Talaromyces cellulolyticus strain Y-94, a source of lignocellulosic biomass-degrading enzymes.</title>
        <authorList>
            <person name="Fujii T."/>
            <person name="Koike H."/>
            <person name="Sawayama S."/>
            <person name="Yano S."/>
            <person name="Inoue H."/>
        </authorList>
    </citation>
    <scope>NUCLEOTIDE SEQUENCE [LARGE SCALE GENOMIC DNA]</scope>
    <source>
        <strain evidence="3">Y-94</strain>
    </source>
</reference>
<feature type="transmembrane region" description="Helical" evidence="1">
    <location>
        <begin position="12"/>
        <end position="34"/>
    </location>
</feature>
<evidence type="ECO:0000313" key="3">
    <source>
        <dbReference type="Proteomes" id="UP000053095"/>
    </source>
</evidence>
<dbReference type="InterPro" id="IPR040410">
    <property type="entry name" value="UPF0658_Golgi"/>
</dbReference>
<feature type="transmembrane region" description="Helical" evidence="1">
    <location>
        <begin position="136"/>
        <end position="154"/>
    </location>
</feature>
<feature type="transmembrane region" description="Helical" evidence="1">
    <location>
        <begin position="247"/>
        <end position="269"/>
    </location>
</feature>
<dbReference type="PANTHER" id="PTHR34391:SF1">
    <property type="entry name" value="UPF0658 GOLGI APPARATUS MEMBRANE PROTEIN C1952.10C-RELATED"/>
    <property type="match status" value="1"/>
</dbReference>
<evidence type="ECO:0000313" key="2">
    <source>
        <dbReference type="EMBL" id="GAM37129.1"/>
    </source>
</evidence>
<gene>
    <name evidence="2" type="ORF">TCE0_022f06779</name>
</gene>
<keyword evidence="3" id="KW-1185">Reference proteome</keyword>
<name>A0A6V8H7G9_TALPI</name>